<dbReference type="GO" id="GO:0008270">
    <property type="term" value="F:zinc ion binding"/>
    <property type="evidence" value="ECO:0007669"/>
    <property type="project" value="InterPro"/>
</dbReference>
<evidence type="ECO:0000313" key="4">
    <source>
        <dbReference type="RefSeq" id="XP_024880858.1"/>
    </source>
</evidence>
<dbReference type="Pfam" id="PF17900">
    <property type="entry name" value="Peptidase_M1_N"/>
    <property type="match status" value="1"/>
</dbReference>
<sequence length="571" mass="67926">MLEIVMLLEVHFAYSYHKLLILHITLCKYKIFLEKFNLLKIIYVRIDYPQYDTFRCKIQIVYKTSPTSPALYWLTREQTTDSRHPFLLSNNKLIYARSWFPCQDTPSVKFEYSAKIFVQKNFRVLMSALLQRIYDAGPELDIHEFHQNKSVSSYAVIIAVGSLLEIKLDARINIFAERNLIFSEGSSRFVKNILKLRRSAQKLLNAAESLCGPYLWGRILTRFFAISLIKFIHITNFAFVNNQFLSFVYSNYYFFYYTFKIVSLGIYDICVLPPSIAHFEIECPCVTFISPTLLGGDDCYMSPLARNISQSWAGNLVTCSNYEHLWLNKSLSIFTYRKIGCIMYLNYEEMNEFFQREDLRNLSMQIKNFENRGLLKCLIPNLTGMSPHKATKYVPYEWGCKLLHHLESILGGSAEFEKFLKYYFRSFAYRSINTIDWINCLYQYFPHKKRILDCVEWYLWLFNITSPFIVPRESILEIHCFRLALDWEPENSDIIVNNRNFQLIANEFCDVERIIFLIYHTFKTNLTKEELRSMTPIFAFNIRNVEIRLNDRRQHRFIVMHDDNFCWRIKK</sequence>
<dbReference type="RefSeq" id="XP_024880858.1">
    <property type="nucleotide sequence ID" value="XM_025025090.1"/>
</dbReference>
<name>A0A6J1QGB6_9HYME</name>
<dbReference type="Pfam" id="PF01433">
    <property type="entry name" value="Peptidase_M1"/>
    <property type="match status" value="1"/>
</dbReference>
<dbReference type="OrthoDB" id="79562at2759"/>
<dbReference type="PANTHER" id="PTHR45726:SF3">
    <property type="entry name" value="LEUKOTRIENE A-4 HYDROLASE"/>
    <property type="match status" value="1"/>
</dbReference>
<dbReference type="InterPro" id="IPR042097">
    <property type="entry name" value="Aminopeptidase_N-like_N_sf"/>
</dbReference>
<dbReference type="Gene3D" id="1.10.390.10">
    <property type="entry name" value="Neutral Protease Domain 2"/>
    <property type="match status" value="1"/>
</dbReference>
<dbReference type="SUPFAM" id="SSF63737">
    <property type="entry name" value="Leukotriene A4 hydrolase N-terminal domain"/>
    <property type="match status" value="1"/>
</dbReference>
<dbReference type="InterPro" id="IPR014782">
    <property type="entry name" value="Peptidase_M1_dom"/>
</dbReference>
<dbReference type="Gene3D" id="3.30.2010.30">
    <property type="match status" value="1"/>
</dbReference>
<gene>
    <name evidence="4" type="primary">LOC112460432</name>
</gene>
<evidence type="ECO:0000259" key="2">
    <source>
        <dbReference type="Pfam" id="PF17900"/>
    </source>
</evidence>
<dbReference type="InterPro" id="IPR034015">
    <property type="entry name" value="M1_LTA4H"/>
</dbReference>
<accession>A0A6J1QGB6</accession>
<dbReference type="PANTHER" id="PTHR45726">
    <property type="entry name" value="LEUKOTRIENE A-4 HYDROLASE"/>
    <property type="match status" value="1"/>
</dbReference>
<reference evidence="4" key="1">
    <citation type="submission" date="2025-08" db="UniProtKB">
        <authorList>
            <consortium name="RefSeq"/>
        </authorList>
    </citation>
    <scope>IDENTIFICATION</scope>
    <source>
        <tissue evidence="4">Whole body</tissue>
    </source>
</reference>
<proteinExistence type="predicted"/>
<feature type="domain" description="Peptidase M1 membrane alanine aminopeptidase" evidence="1">
    <location>
        <begin position="251"/>
        <end position="446"/>
    </location>
</feature>
<dbReference type="Proteomes" id="UP000504618">
    <property type="component" value="Unplaced"/>
</dbReference>
<feature type="domain" description="Aminopeptidase N-like N-terminal" evidence="2">
    <location>
        <begin position="52"/>
        <end position="154"/>
    </location>
</feature>
<dbReference type="GeneID" id="112460432"/>
<dbReference type="GO" id="GO:0008237">
    <property type="term" value="F:metallopeptidase activity"/>
    <property type="evidence" value="ECO:0007669"/>
    <property type="project" value="InterPro"/>
</dbReference>
<organism evidence="3 4">
    <name type="scientific">Temnothorax curvispinosus</name>
    <dbReference type="NCBI Taxonomy" id="300111"/>
    <lineage>
        <taxon>Eukaryota</taxon>
        <taxon>Metazoa</taxon>
        <taxon>Ecdysozoa</taxon>
        <taxon>Arthropoda</taxon>
        <taxon>Hexapoda</taxon>
        <taxon>Insecta</taxon>
        <taxon>Pterygota</taxon>
        <taxon>Neoptera</taxon>
        <taxon>Endopterygota</taxon>
        <taxon>Hymenoptera</taxon>
        <taxon>Apocrita</taxon>
        <taxon>Aculeata</taxon>
        <taxon>Formicoidea</taxon>
        <taxon>Formicidae</taxon>
        <taxon>Myrmicinae</taxon>
        <taxon>Temnothorax</taxon>
    </lineage>
</organism>
<evidence type="ECO:0000259" key="1">
    <source>
        <dbReference type="Pfam" id="PF01433"/>
    </source>
</evidence>
<dbReference type="Gene3D" id="2.60.40.1730">
    <property type="entry name" value="tricorn interacting facor f3 domain"/>
    <property type="match status" value="1"/>
</dbReference>
<dbReference type="SUPFAM" id="SSF55486">
    <property type="entry name" value="Metalloproteases ('zincins'), catalytic domain"/>
    <property type="match status" value="1"/>
</dbReference>
<dbReference type="GO" id="GO:0043171">
    <property type="term" value="P:peptide catabolic process"/>
    <property type="evidence" value="ECO:0007669"/>
    <property type="project" value="TreeGrafter"/>
</dbReference>
<dbReference type="GO" id="GO:0005829">
    <property type="term" value="C:cytosol"/>
    <property type="evidence" value="ECO:0007669"/>
    <property type="project" value="TreeGrafter"/>
</dbReference>
<dbReference type="AlphaFoldDB" id="A0A6J1QGB6"/>
<protein>
    <submittedName>
        <fullName evidence="4">Leukotriene A-4 hydrolase-like isoform X1</fullName>
    </submittedName>
</protein>
<dbReference type="GO" id="GO:0004301">
    <property type="term" value="F:epoxide hydrolase activity"/>
    <property type="evidence" value="ECO:0007669"/>
    <property type="project" value="TreeGrafter"/>
</dbReference>
<evidence type="ECO:0000313" key="3">
    <source>
        <dbReference type="Proteomes" id="UP000504618"/>
    </source>
</evidence>
<keyword evidence="3" id="KW-1185">Reference proteome</keyword>
<dbReference type="InterPro" id="IPR027268">
    <property type="entry name" value="Peptidase_M4/M1_CTD_sf"/>
</dbReference>
<dbReference type="InterPro" id="IPR045357">
    <property type="entry name" value="Aminopeptidase_N-like_N"/>
</dbReference>
<dbReference type="GO" id="GO:0004177">
    <property type="term" value="F:aminopeptidase activity"/>
    <property type="evidence" value="ECO:0007669"/>
    <property type="project" value="TreeGrafter"/>
</dbReference>